<dbReference type="STRING" id="92696.A0A4V2MVY1"/>
<evidence type="ECO:0000313" key="2">
    <source>
        <dbReference type="EMBL" id="TCD63947.1"/>
    </source>
</evidence>
<keyword evidence="1" id="KW-0472">Membrane</keyword>
<dbReference type="AlphaFoldDB" id="A0A4V2MVY1"/>
<dbReference type="EMBL" id="RWJN01000265">
    <property type="protein sequence ID" value="TCD63947.1"/>
    <property type="molecule type" value="Genomic_DNA"/>
</dbReference>
<reference evidence="2 3" key="1">
    <citation type="submission" date="2018-11" db="EMBL/GenBank/DDBJ databases">
        <title>Genome assembly of Steccherinum ochraceum LE-BIN_3174, the white-rot fungus of the Steccherinaceae family (The Residual Polyporoid clade, Polyporales, Basidiomycota).</title>
        <authorList>
            <person name="Fedorova T.V."/>
            <person name="Glazunova O.A."/>
            <person name="Landesman E.O."/>
            <person name="Moiseenko K.V."/>
            <person name="Psurtseva N.V."/>
            <person name="Savinova O.S."/>
            <person name="Shakhova N.V."/>
            <person name="Tyazhelova T.V."/>
            <person name="Vasina D.V."/>
        </authorList>
    </citation>
    <scope>NUCLEOTIDE SEQUENCE [LARGE SCALE GENOMIC DNA]</scope>
    <source>
        <strain evidence="2 3">LE-BIN_3174</strain>
    </source>
</reference>
<dbReference type="OrthoDB" id="2538110at2759"/>
<keyword evidence="1" id="KW-0812">Transmembrane</keyword>
<sequence length="116" mass="13106">MSSEPSEKDKLAAEIAARNVPTSDVNVLKERLKRDPRFNPPAPSLWKRVALLITIVALFYIALKMRIGLLQQPEPPVVHAQRYSKEYKFRPAASPIVTERLKDGRVRVRGAHPVAQ</sequence>
<accession>A0A4V2MVY1</accession>
<keyword evidence="1" id="KW-1133">Transmembrane helix</keyword>
<proteinExistence type="predicted"/>
<gene>
    <name evidence="2" type="ORF">EIP91_004757</name>
</gene>
<protein>
    <submittedName>
        <fullName evidence="2">Uncharacterized protein</fullName>
    </submittedName>
</protein>
<organism evidence="2 3">
    <name type="scientific">Steccherinum ochraceum</name>
    <dbReference type="NCBI Taxonomy" id="92696"/>
    <lineage>
        <taxon>Eukaryota</taxon>
        <taxon>Fungi</taxon>
        <taxon>Dikarya</taxon>
        <taxon>Basidiomycota</taxon>
        <taxon>Agaricomycotina</taxon>
        <taxon>Agaricomycetes</taxon>
        <taxon>Polyporales</taxon>
        <taxon>Steccherinaceae</taxon>
        <taxon>Steccherinum</taxon>
    </lineage>
</organism>
<feature type="transmembrane region" description="Helical" evidence="1">
    <location>
        <begin position="45"/>
        <end position="63"/>
    </location>
</feature>
<name>A0A4V2MVY1_9APHY</name>
<comment type="caution">
    <text evidence="2">The sequence shown here is derived from an EMBL/GenBank/DDBJ whole genome shotgun (WGS) entry which is preliminary data.</text>
</comment>
<dbReference type="Proteomes" id="UP000292702">
    <property type="component" value="Unassembled WGS sequence"/>
</dbReference>
<evidence type="ECO:0000313" key="3">
    <source>
        <dbReference type="Proteomes" id="UP000292702"/>
    </source>
</evidence>
<evidence type="ECO:0000256" key="1">
    <source>
        <dbReference type="SAM" id="Phobius"/>
    </source>
</evidence>
<keyword evidence="3" id="KW-1185">Reference proteome</keyword>